<evidence type="ECO:0000313" key="1">
    <source>
        <dbReference type="EMBL" id="JAD53729.1"/>
    </source>
</evidence>
<reference evidence="1" key="2">
    <citation type="journal article" date="2015" name="Data Brief">
        <title>Shoot transcriptome of the giant reed, Arundo donax.</title>
        <authorList>
            <person name="Barrero R.A."/>
            <person name="Guerrero F.D."/>
            <person name="Moolhuijzen P."/>
            <person name="Goolsby J.A."/>
            <person name="Tidwell J."/>
            <person name="Bellgard S.E."/>
            <person name="Bellgard M.I."/>
        </authorList>
    </citation>
    <scope>NUCLEOTIDE SEQUENCE</scope>
    <source>
        <tissue evidence="1">Shoot tissue taken approximately 20 cm above the soil surface</tissue>
    </source>
</reference>
<dbReference type="AlphaFoldDB" id="A0A0A9APS8"/>
<accession>A0A0A9APS8</accession>
<name>A0A0A9APS8_ARUDO</name>
<protein>
    <submittedName>
        <fullName evidence="1">Uncharacterized protein</fullName>
    </submittedName>
</protein>
<sequence>MLKAQITPREAWLVEKWSPEWCRQAQW</sequence>
<reference evidence="1" key="1">
    <citation type="submission" date="2014-09" db="EMBL/GenBank/DDBJ databases">
        <authorList>
            <person name="Magalhaes I.L.F."/>
            <person name="Oliveira U."/>
            <person name="Santos F.R."/>
            <person name="Vidigal T.H.D.A."/>
            <person name="Brescovit A.D."/>
            <person name="Santos A.J."/>
        </authorList>
    </citation>
    <scope>NUCLEOTIDE SEQUENCE</scope>
    <source>
        <tissue evidence="1">Shoot tissue taken approximately 20 cm above the soil surface</tissue>
    </source>
</reference>
<organism evidence="1">
    <name type="scientific">Arundo donax</name>
    <name type="common">Giant reed</name>
    <name type="synonym">Donax arundinaceus</name>
    <dbReference type="NCBI Taxonomy" id="35708"/>
    <lineage>
        <taxon>Eukaryota</taxon>
        <taxon>Viridiplantae</taxon>
        <taxon>Streptophyta</taxon>
        <taxon>Embryophyta</taxon>
        <taxon>Tracheophyta</taxon>
        <taxon>Spermatophyta</taxon>
        <taxon>Magnoliopsida</taxon>
        <taxon>Liliopsida</taxon>
        <taxon>Poales</taxon>
        <taxon>Poaceae</taxon>
        <taxon>PACMAD clade</taxon>
        <taxon>Arundinoideae</taxon>
        <taxon>Arundineae</taxon>
        <taxon>Arundo</taxon>
    </lineage>
</organism>
<dbReference type="EMBL" id="GBRH01244166">
    <property type="protein sequence ID" value="JAD53729.1"/>
    <property type="molecule type" value="Transcribed_RNA"/>
</dbReference>
<proteinExistence type="predicted"/>